<dbReference type="InterPro" id="IPR025943">
    <property type="entry name" value="Sigma_54_int_dom_ATP-bd_2"/>
</dbReference>
<organism evidence="10 11">
    <name type="scientific">Corticimicrobacter populi</name>
    <dbReference type="NCBI Taxonomy" id="2175229"/>
    <lineage>
        <taxon>Bacteria</taxon>
        <taxon>Pseudomonadati</taxon>
        <taxon>Pseudomonadota</taxon>
        <taxon>Betaproteobacteria</taxon>
        <taxon>Burkholderiales</taxon>
        <taxon>Alcaligenaceae</taxon>
        <taxon>Corticimicrobacter</taxon>
    </lineage>
</organism>
<dbReference type="GO" id="GO:0043565">
    <property type="term" value="F:sequence-specific DNA binding"/>
    <property type="evidence" value="ECO:0007669"/>
    <property type="project" value="InterPro"/>
</dbReference>
<evidence type="ECO:0000259" key="8">
    <source>
        <dbReference type="PROSITE" id="PS50045"/>
    </source>
</evidence>
<dbReference type="InterPro" id="IPR002078">
    <property type="entry name" value="Sigma_54_int"/>
</dbReference>
<keyword evidence="1 7" id="KW-0597">Phosphoprotein</keyword>
<feature type="domain" description="Response regulatory" evidence="9">
    <location>
        <begin position="7"/>
        <end position="121"/>
    </location>
</feature>
<dbReference type="SUPFAM" id="SSF52172">
    <property type="entry name" value="CheY-like"/>
    <property type="match status" value="1"/>
</dbReference>
<dbReference type="PROSITE" id="PS50045">
    <property type="entry name" value="SIGMA54_INTERACT_4"/>
    <property type="match status" value="1"/>
</dbReference>
<dbReference type="InterPro" id="IPR027417">
    <property type="entry name" value="P-loop_NTPase"/>
</dbReference>
<dbReference type="EMBL" id="QETA01000002">
    <property type="protein sequence ID" value="PWF23938.1"/>
    <property type="molecule type" value="Genomic_DNA"/>
</dbReference>
<dbReference type="PANTHER" id="PTHR32071">
    <property type="entry name" value="TRANSCRIPTIONAL REGULATORY PROTEIN"/>
    <property type="match status" value="1"/>
</dbReference>
<evidence type="ECO:0000256" key="7">
    <source>
        <dbReference type="PROSITE-ProRule" id="PRU00169"/>
    </source>
</evidence>
<gene>
    <name evidence="10" type="ORF">DD235_06300</name>
</gene>
<evidence type="ECO:0000256" key="4">
    <source>
        <dbReference type="ARBA" id="ARBA00023012"/>
    </source>
</evidence>
<dbReference type="InterPro" id="IPR011006">
    <property type="entry name" value="CheY-like_superfamily"/>
</dbReference>
<feature type="modified residue" description="4-aspartylphosphate" evidence="7">
    <location>
        <position position="56"/>
    </location>
</feature>
<keyword evidence="5" id="KW-0805">Transcription regulation</keyword>
<evidence type="ECO:0000313" key="11">
    <source>
        <dbReference type="Proteomes" id="UP000245212"/>
    </source>
</evidence>
<dbReference type="PROSITE" id="PS00675">
    <property type="entry name" value="SIGMA54_INTERACT_1"/>
    <property type="match status" value="1"/>
</dbReference>
<dbReference type="PROSITE" id="PS00676">
    <property type="entry name" value="SIGMA54_INTERACT_2"/>
    <property type="match status" value="1"/>
</dbReference>
<dbReference type="Gene3D" id="1.10.10.60">
    <property type="entry name" value="Homeodomain-like"/>
    <property type="match status" value="1"/>
</dbReference>
<dbReference type="Gene3D" id="1.10.8.60">
    <property type="match status" value="1"/>
</dbReference>
<dbReference type="InterPro" id="IPR058031">
    <property type="entry name" value="AAA_lid_NorR"/>
</dbReference>
<dbReference type="InterPro" id="IPR009057">
    <property type="entry name" value="Homeodomain-like_sf"/>
</dbReference>
<reference evidence="11" key="1">
    <citation type="submission" date="2018-05" db="EMBL/GenBank/DDBJ databases">
        <authorList>
            <person name="Li Y."/>
        </authorList>
    </citation>
    <scope>NUCLEOTIDE SEQUENCE [LARGE SCALE GENOMIC DNA]</scope>
    <source>
        <strain evidence="11">3d-2-2</strain>
    </source>
</reference>
<dbReference type="SMART" id="SM00382">
    <property type="entry name" value="AAA"/>
    <property type="match status" value="1"/>
</dbReference>
<dbReference type="FunFam" id="3.40.50.300:FF:000006">
    <property type="entry name" value="DNA-binding transcriptional regulator NtrC"/>
    <property type="match status" value="1"/>
</dbReference>
<dbReference type="GO" id="GO:0005524">
    <property type="term" value="F:ATP binding"/>
    <property type="evidence" value="ECO:0007669"/>
    <property type="project" value="UniProtKB-KW"/>
</dbReference>
<dbReference type="SUPFAM" id="SSF52540">
    <property type="entry name" value="P-loop containing nucleoside triphosphate hydrolases"/>
    <property type="match status" value="1"/>
</dbReference>
<dbReference type="AlphaFoldDB" id="A0A2V1K0F8"/>
<sequence>MNEPIGTVLIVDDDQTLLRALSQWLGLSGFRTLTASNAEAVPDLLHTQAIDAVLTDVRMPGQSGIDLLRTLRDTLPDLPVVLLTGHGDVPLAVEALKLGAFDFLTKPHDPERLSATLRNACTQHALTRRLHTAEARLAGLDCVATRIPGRSPPMLKLHDEIRAVLDAPLDILIRGETGTGKEVVARTLHECSARRDKPFVAINCAAIPHEIFESELFGHEAGAFTGARMKRIGKFEFADGGTVFLDEVESMPLDAQAKVLRVLQERAVERIGSNRVVAVDMRIISATKLSLKTAVEQGRFREDLYYRLAGYEICIPPLRQRSDDIVLLFTQFASACAERVGRRPPELTPALVAALLDHTWLGNVRELKSVAERFGLGLGLQIQPEDATGLPERRSLDAMLEDYERNLIMAALRQSDGSVAQALDILDVPRRTLNEKMRRLGIERDPG</sequence>
<evidence type="ECO:0000256" key="5">
    <source>
        <dbReference type="ARBA" id="ARBA00023015"/>
    </source>
</evidence>
<keyword evidence="3" id="KW-0067">ATP-binding</keyword>
<dbReference type="PANTHER" id="PTHR32071:SF57">
    <property type="entry name" value="C4-DICARBOXYLATE TRANSPORT TRANSCRIPTIONAL REGULATORY PROTEIN DCTD"/>
    <property type="match status" value="1"/>
</dbReference>
<evidence type="ECO:0000259" key="9">
    <source>
        <dbReference type="PROSITE" id="PS50110"/>
    </source>
</evidence>
<dbReference type="InterPro" id="IPR003593">
    <property type="entry name" value="AAA+_ATPase"/>
</dbReference>
<dbReference type="Proteomes" id="UP000245212">
    <property type="component" value="Unassembled WGS sequence"/>
</dbReference>
<dbReference type="CDD" id="cd00009">
    <property type="entry name" value="AAA"/>
    <property type="match status" value="1"/>
</dbReference>
<dbReference type="FunFam" id="3.40.50.2300:FF:000018">
    <property type="entry name" value="DNA-binding transcriptional regulator NtrC"/>
    <property type="match status" value="1"/>
</dbReference>
<evidence type="ECO:0000256" key="1">
    <source>
        <dbReference type="ARBA" id="ARBA00022553"/>
    </source>
</evidence>
<dbReference type="Gene3D" id="3.40.50.300">
    <property type="entry name" value="P-loop containing nucleotide triphosphate hydrolases"/>
    <property type="match status" value="1"/>
</dbReference>
<evidence type="ECO:0000256" key="2">
    <source>
        <dbReference type="ARBA" id="ARBA00022741"/>
    </source>
</evidence>
<evidence type="ECO:0000256" key="6">
    <source>
        <dbReference type="ARBA" id="ARBA00023163"/>
    </source>
</evidence>
<evidence type="ECO:0000313" key="10">
    <source>
        <dbReference type="EMBL" id="PWF23938.1"/>
    </source>
</evidence>
<keyword evidence="10" id="KW-0238">DNA-binding</keyword>
<dbReference type="InterPro" id="IPR002197">
    <property type="entry name" value="HTH_Fis"/>
</dbReference>
<dbReference type="PRINTS" id="PR01590">
    <property type="entry name" value="HTHFIS"/>
</dbReference>
<comment type="caution">
    <text evidence="10">The sequence shown here is derived from an EMBL/GenBank/DDBJ whole genome shotgun (WGS) entry which is preliminary data.</text>
</comment>
<name>A0A2V1K0F8_9BURK</name>
<feature type="domain" description="Sigma-54 factor interaction" evidence="8">
    <location>
        <begin position="147"/>
        <end position="376"/>
    </location>
</feature>
<keyword evidence="6" id="KW-0804">Transcription</keyword>
<dbReference type="RefSeq" id="WP_109061217.1">
    <property type="nucleotide sequence ID" value="NZ_QETA01000002.1"/>
</dbReference>
<dbReference type="InterPro" id="IPR001789">
    <property type="entry name" value="Sig_transdc_resp-reg_receiver"/>
</dbReference>
<dbReference type="Pfam" id="PF00158">
    <property type="entry name" value="Sigma54_activat"/>
    <property type="match status" value="1"/>
</dbReference>
<dbReference type="Pfam" id="PF00072">
    <property type="entry name" value="Response_reg"/>
    <property type="match status" value="1"/>
</dbReference>
<accession>A0A2V1K0F8</accession>
<dbReference type="GO" id="GO:0000160">
    <property type="term" value="P:phosphorelay signal transduction system"/>
    <property type="evidence" value="ECO:0007669"/>
    <property type="project" value="UniProtKB-KW"/>
</dbReference>
<dbReference type="SMART" id="SM00448">
    <property type="entry name" value="REC"/>
    <property type="match status" value="1"/>
</dbReference>
<dbReference type="SUPFAM" id="SSF46689">
    <property type="entry name" value="Homeodomain-like"/>
    <property type="match status" value="1"/>
</dbReference>
<keyword evidence="4" id="KW-0902">Two-component regulatory system</keyword>
<keyword evidence="11" id="KW-1185">Reference proteome</keyword>
<dbReference type="Gene3D" id="3.40.50.2300">
    <property type="match status" value="1"/>
</dbReference>
<proteinExistence type="predicted"/>
<dbReference type="PROSITE" id="PS50110">
    <property type="entry name" value="RESPONSE_REGULATORY"/>
    <property type="match status" value="1"/>
</dbReference>
<dbReference type="InterPro" id="IPR025662">
    <property type="entry name" value="Sigma_54_int_dom_ATP-bd_1"/>
</dbReference>
<dbReference type="Pfam" id="PF25601">
    <property type="entry name" value="AAA_lid_14"/>
    <property type="match status" value="1"/>
</dbReference>
<dbReference type="GO" id="GO:0006355">
    <property type="term" value="P:regulation of DNA-templated transcription"/>
    <property type="evidence" value="ECO:0007669"/>
    <property type="project" value="InterPro"/>
</dbReference>
<protein>
    <submittedName>
        <fullName evidence="10">DNA-binding response regulator</fullName>
    </submittedName>
</protein>
<evidence type="ECO:0000256" key="3">
    <source>
        <dbReference type="ARBA" id="ARBA00022840"/>
    </source>
</evidence>
<keyword evidence="2" id="KW-0547">Nucleotide-binding</keyword>
<dbReference type="Pfam" id="PF02954">
    <property type="entry name" value="HTH_8"/>
    <property type="match status" value="1"/>
</dbReference>